<feature type="region of interest" description="Disordered" evidence="1">
    <location>
        <begin position="21"/>
        <end position="64"/>
    </location>
</feature>
<evidence type="ECO:0000313" key="2">
    <source>
        <dbReference type="EMBL" id="EFR03431.1"/>
    </source>
</evidence>
<sequence>MHRFIAARRLALPTQLNLAAAGTVRPASSRPKKAPSTLRGTRKHEPPPAHSPSPHKGRSVSPLPGQFSPGDLDNVVRRIPLELFQSAYQEKLTTVSVREAAGIARGCIELAESLHSTQQRVQVLEAIQCDLDKISQVLFLLLRSPYFAPLAFWFLPQLAAQGDKRSLYYLSHIKSESSRPLPSPDDAKDPLQVVINGQTLLDNGHLEHAAQRFKQAMDLSKPVEAPHSFDALFPTKVRHPWDAYGSLMATLGKHEEAKEAYTIGATVYDHPRAYKLLLSETLKSGDFVKYEEYLTKVAMGNDVAACYQLGNLYLTLHLMHGGRGEGEPAQNKDEMLLMSRYGKDDSQQLAAEWYEIAVAGGHTRAALVMAGLLRQLNKKEEGLKYLQIAEKSSDYSELAAKLRGSWHDAQFTVDLTDLMGS</sequence>
<dbReference type="OrthoDB" id="5379420at2759"/>
<dbReference type="SUPFAM" id="SSF81901">
    <property type="entry name" value="HCP-like"/>
    <property type="match status" value="1"/>
</dbReference>
<evidence type="ECO:0000313" key="3">
    <source>
        <dbReference type="Proteomes" id="UP000002669"/>
    </source>
</evidence>
<dbReference type="AlphaFoldDB" id="E4UZA1"/>
<dbReference type="STRING" id="535722.E4UZA1"/>
<protein>
    <submittedName>
        <fullName evidence="2">Uncharacterized protein</fullName>
    </submittedName>
</protein>
<reference evidence="3" key="1">
    <citation type="journal article" date="2012" name="MBio">
        <title>Comparative genome analysis of Trichophyton rubrum and related dermatophytes reveals candidate genes involved in infection.</title>
        <authorList>
            <person name="Martinez D.A."/>
            <person name="Oliver B.G."/>
            <person name="Graeser Y."/>
            <person name="Goldberg J.M."/>
            <person name="Li W."/>
            <person name="Martinez-Rossi N.M."/>
            <person name="Monod M."/>
            <person name="Shelest E."/>
            <person name="Barton R.C."/>
            <person name="Birch E."/>
            <person name="Brakhage A.A."/>
            <person name="Chen Z."/>
            <person name="Gurr S.J."/>
            <person name="Heiman D."/>
            <person name="Heitman J."/>
            <person name="Kosti I."/>
            <person name="Rossi A."/>
            <person name="Saif S."/>
            <person name="Samalova M."/>
            <person name="Saunders C.W."/>
            <person name="Shea T."/>
            <person name="Summerbell R.C."/>
            <person name="Xu J."/>
            <person name="Young S."/>
            <person name="Zeng Q."/>
            <person name="Birren B.W."/>
            <person name="Cuomo C.A."/>
            <person name="White T.C."/>
        </authorList>
    </citation>
    <scope>NUCLEOTIDE SEQUENCE [LARGE SCALE GENOMIC DNA]</scope>
    <source>
        <strain evidence="3">ATCC MYA-4604 / CBS 118893</strain>
    </source>
</reference>
<accession>E4UZA1</accession>
<dbReference type="GeneID" id="10027143"/>
<name>E4UZA1_ARTGP</name>
<dbReference type="VEuPathDB" id="FungiDB:MGYG_06428"/>
<dbReference type="Proteomes" id="UP000002669">
    <property type="component" value="Unassembled WGS sequence"/>
</dbReference>
<organism evidence="3">
    <name type="scientific">Arthroderma gypseum (strain ATCC MYA-4604 / CBS 118893)</name>
    <name type="common">Microsporum gypseum</name>
    <dbReference type="NCBI Taxonomy" id="535722"/>
    <lineage>
        <taxon>Eukaryota</taxon>
        <taxon>Fungi</taxon>
        <taxon>Dikarya</taxon>
        <taxon>Ascomycota</taxon>
        <taxon>Pezizomycotina</taxon>
        <taxon>Eurotiomycetes</taxon>
        <taxon>Eurotiomycetidae</taxon>
        <taxon>Onygenales</taxon>
        <taxon>Arthrodermataceae</taxon>
        <taxon>Nannizzia</taxon>
    </lineage>
</organism>
<dbReference type="HOGENOM" id="CLU_054099_0_0_1"/>
<dbReference type="Gene3D" id="1.25.40.10">
    <property type="entry name" value="Tetratricopeptide repeat domain"/>
    <property type="match status" value="1"/>
</dbReference>
<proteinExistence type="predicted"/>
<dbReference type="InterPro" id="IPR011990">
    <property type="entry name" value="TPR-like_helical_dom_sf"/>
</dbReference>
<evidence type="ECO:0000256" key="1">
    <source>
        <dbReference type="SAM" id="MobiDB-lite"/>
    </source>
</evidence>
<dbReference type="eggNOG" id="ENOG502R8TH">
    <property type="taxonomic scope" value="Eukaryota"/>
</dbReference>
<gene>
    <name evidence="2" type="ORF">MGYG_06428</name>
</gene>
<dbReference type="InParanoid" id="E4UZA1"/>
<keyword evidence="3" id="KW-1185">Reference proteome</keyword>
<dbReference type="EMBL" id="DS989826">
    <property type="protein sequence ID" value="EFR03431.1"/>
    <property type="molecule type" value="Genomic_DNA"/>
</dbReference>
<dbReference type="OMA" id="QLAAEWY"/>
<dbReference type="RefSeq" id="XP_003171885.1">
    <property type="nucleotide sequence ID" value="XM_003171837.1"/>
</dbReference>